<evidence type="ECO:0000313" key="1">
    <source>
        <dbReference type="EMBL" id="KAG0438505.1"/>
    </source>
</evidence>
<reference evidence="1 2" key="1">
    <citation type="journal article" date="2020" name="Cell">
        <title>Large-Scale Comparative Analyses of Tick Genomes Elucidate Their Genetic Diversity and Vector Capacities.</title>
        <authorList>
            <consortium name="Tick Genome and Microbiome Consortium (TIGMIC)"/>
            <person name="Jia N."/>
            <person name="Wang J."/>
            <person name="Shi W."/>
            <person name="Du L."/>
            <person name="Sun Y."/>
            <person name="Zhan W."/>
            <person name="Jiang J.F."/>
            <person name="Wang Q."/>
            <person name="Zhang B."/>
            <person name="Ji P."/>
            <person name="Bell-Sakyi L."/>
            <person name="Cui X.M."/>
            <person name="Yuan T.T."/>
            <person name="Jiang B.G."/>
            <person name="Yang W.F."/>
            <person name="Lam T.T."/>
            <person name="Chang Q.C."/>
            <person name="Ding S.J."/>
            <person name="Wang X.J."/>
            <person name="Zhu J.G."/>
            <person name="Ruan X.D."/>
            <person name="Zhao L."/>
            <person name="Wei J.T."/>
            <person name="Ye R.Z."/>
            <person name="Que T.C."/>
            <person name="Du C.H."/>
            <person name="Zhou Y.H."/>
            <person name="Cheng J.X."/>
            <person name="Dai P.F."/>
            <person name="Guo W.B."/>
            <person name="Han X.H."/>
            <person name="Huang E.J."/>
            <person name="Li L.F."/>
            <person name="Wei W."/>
            <person name="Gao Y.C."/>
            <person name="Liu J.Z."/>
            <person name="Shao H.Z."/>
            <person name="Wang X."/>
            <person name="Wang C.C."/>
            <person name="Yang T.C."/>
            <person name="Huo Q.B."/>
            <person name="Li W."/>
            <person name="Chen H.Y."/>
            <person name="Chen S.E."/>
            <person name="Zhou L.G."/>
            <person name="Ni X.B."/>
            <person name="Tian J.H."/>
            <person name="Sheng Y."/>
            <person name="Liu T."/>
            <person name="Pan Y.S."/>
            <person name="Xia L.Y."/>
            <person name="Li J."/>
            <person name="Zhao F."/>
            <person name="Cao W.C."/>
        </authorList>
    </citation>
    <scope>NUCLEOTIDE SEQUENCE [LARGE SCALE GENOMIC DNA]</scope>
    <source>
        <strain evidence="1">Iper-2018</strain>
    </source>
</reference>
<sequence>MEDLRKKDEACACKEKRTPLLTAVGLLSLALIAVLKSTLCSLLVRALLPLSHGNADCERGFSENQRIMDNHASLKIVTINGMRQVKSYTKRFDSDPSRVPLTRKLLVAVKRSRKTYLEHLQREAQDRNRQKTKASEQVVEGKDQPWEEKRVALCTSNDGANWAVPTVPINHGPSATWNCSPADSASDSEQAEDEEDDPEESVTEAVDEEHECEDGGNCATPPDTDFSAEDLVTLVMDFAITYGMPWTIVEKLMTFDVAARLRGRDCQPVIDIPVNKCPCSVQFA</sequence>
<dbReference type="Proteomes" id="UP000805193">
    <property type="component" value="Unassembled WGS sequence"/>
</dbReference>
<name>A0AC60QT17_IXOPE</name>
<proteinExistence type="predicted"/>
<protein>
    <submittedName>
        <fullName evidence="1">Uncharacterized protein</fullName>
    </submittedName>
</protein>
<dbReference type="EMBL" id="JABSTQ010005801">
    <property type="protein sequence ID" value="KAG0438505.1"/>
    <property type="molecule type" value="Genomic_DNA"/>
</dbReference>
<comment type="caution">
    <text evidence="1">The sequence shown here is derived from an EMBL/GenBank/DDBJ whole genome shotgun (WGS) entry which is preliminary data.</text>
</comment>
<keyword evidence="2" id="KW-1185">Reference proteome</keyword>
<organism evidence="1 2">
    <name type="scientific">Ixodes persulcatus</name>
    <name type="common">Taiga tick</name>
    <dbReference type="NCBI Taxonomy" id="34615"/>
    <lineage>
        <taxon>Eukaryota</taxon>
        <taxon>Metazoa</taxon>
        <taxon>Ecdysozoa</taxon>
        <taxon>Arthropoda</taxon>
        <taxon>Chelicerata</taxon>
        <taxon>Arachnida</taxon>
        <taxon>Acari</taxon>
        <taxon>Parasitiformes</taxon>
        <taxon>Ixodida</taxon>
        <taxon>Ixodoidea</taxon>
        <taxon>Ixodidae</taxon>
        <taxon>Ixodinae</taxon>
        <taxon>Ixodes</taxon>
    </lineage>
</organism>
<evidence type="ECO:0000313" key="2">
    <source>
        <dbReference type="Proteomes" id="UP000805193"/>
    </source>
</evidence>
<gene>
    <name evidence="1" type="ORF">HPB47_016987</name>
</gene>
<accession>A0AC60QT17</accession>